<dbReference type="RefSeq" id="WP_377095090.1">
    <property type="nucleotide sequence ID" value="NZ_JBHSJM010000001.1"/>
</dbReference>
<proteinExistence type="predicted"/>
<evidence type="ECO:0000313" key="3">
    <source>
        <dbReference type="Proteomes" id="UP001597297"/>
    </source>
</evidence>
<keyword evidence="1" id="KW-0812">Transmembrane</keyword>
<protein>
    <recommendedName>
        <fullName evidence="4">Verru_Chthon cassette protein A</fullName>
    </recommendedName>
</protein>
<dbReference type="EMBL" id="JBHUJC010000003">
    <property type="protein sequence ID" value="MFD2275332.1"/>
    <property type="molecule type" value="Genomic_DNA"/>
</dbReference>
<name>A0ABW5DZ73_9BACT</name>
<organism evidence="2 3">
    <name type="scientific">Rubritalea spongiae</name>
    <dbReference type="NCBI Taxonomy" id="430797"/>
    <lineage>
        <taxon>Bacteria</taxon>
        <taxon>Pseudomonadati</taxon>
        <taxon>Verrucomicrobiota</taxon>
        <taxon>Verrucomicrobiia</taxon>
        <taxon>Verrucomicrobiales</taxon>
        <taxon>Rubritaleaceae</taxon>
        <taxon>Rubritalea</taxon>
    </lineage>
</organism>
<keyword evidence="1" id="KW-0472">Membrane</keyword>
<evidence type="ECO:0000256" key="1">
    <source>
        <dbReference type="SAM" id="Phobius"/>
    </source>
</evidence>
<dbReference type="Proteomes" id="UP001597297">
    <property type="component" value="Unassembled WGS sequence"/>
</dbReference>
<gene>
    <name evidence="2" type="ORF">ACFSQZ_02520</name>
</gene>
<keyword evidence="1" id="KW-1133">Transmembrane helix</keyword>
<accession>A0ABW5DZ73</accession>
<evidence type="ECO:0008006" key="4">
    <source>
        <dbReference type="Google" id="ProtNLM"/>
    </source>
</evidence>
<comment type="caution">
    <text evidence="2">The sequence shown here is derived from an EMBL/GenBank/DDBJ whole genome shotgun (WGS) entry which is preliminary data.</text>
</comment>
<sequence>MNISPHSRVAQNPTSLSRQKFSARGFALIATLSVMSLLMMIAMGMLSLASVSIRKADHEIPRAEAMANARLALTIALAQLQESSGHDQRITATADSIMDPNAAASTHSARKNWVGVWDSSTYNPNPNNPDNDKSTHFLKWLVSSSDQTALYQADPTQLSLSNPLTIFDGNGFTDSVEVDKIEIKGDDGRTQGSYAYWIKDNGVKASTVWSLNETGTDDEQQASRLMVAAGPDITSFASAGSPVNATNIDTYYQDIDKLSSVEDLYLSFGTTHSYSWVKENYHDLTVFSQAVLSDTKLGGLQRDLSLAFEMDGDAEAESADKFNSQEGEFVAGGDRLEEGEQSPGMPVKARHPYRDISSSGSPFSADIARSDSVLRGPTWWALRDYANLYKQLAGNSGNHALAARSYYPNSVPGNDSFYNLSSTLTPFVGRSLWDSEIELGGAPGSFQRRYIYRPAKSTYAPSFIGSSMLVGLSATPANTLEITVDFLVFLWNPYNCQIDCPNGVVLALGAELPNAVSIWKDSPGSTPSEIRYRLSDLSLQNLTNKYTNSISYHIKGVGGGNLSLKPGEIVVASTSGIDGELNIGYDGWDIDSGLRLDTGLPLDQDDKIYYNLITNAAVGGRNEWGLHLPDHGTLVDLTQADTFGPQSQYIGFPFNGSLGSNDFKELKQFDPSLGYNSGNGVYTTLDQLKGSKLTFGLQSLMMKPAYWDGPGANPVEVFSRFNPVPTIVKREFNRVCGPNQLFHIVSGTDINQIFSEHGIDFSARPDGRAHWGLNSRSTSTERFPMIHIPRSPLLSVAALSHANISLSANEPFRVIGNSWSSPYIPTSSVYGSVHDEGNYIQRTAHDLSWHMNDALFDRYFFSGFSGESPNEIISSFYDGSHGDAEASPILKPYIPSDSTPNTVYKTLNIDDNNDGYKKTSAYALIDGAFNINSTSVNAWEALLKSNKDMAIKFAEGEEDTSDGTPYPSGNFPVNVNDGAIEHWAGFARLTDDQIKELASNIVKKIKERGSRNGPFMSLSDFINRPMGLHQGLLQEAIDETRINEEVRDSLGSLLPVYESTPMSHFQHDQTINDLNGNQVIERSTAMGIPGEINQADLLLPIAPRLRPRSDTFTIRAYGESLDVNGKKLAEAYCEAVVQRIPEYVDSSLNDPWDDPSTSPHTFPKLKPELSTVLQGVNKALGRKYKTLSFRWLNPDEI</sequence>
<evidence type="ECO:0000313" key="2">
    <source>
        <dbReference type="EMBL" id="MFD2275332.1"/>
    </source>
</evidence>
<feature type="transmembrane region" description="Helical" evidence="1">
    <location>
        <begin position="21"/>
        <end position="46"/>
    </location>
</feature>
<reference evidence="3" key="1">
    <citation type="journal article" date="2019" name="Int. J. Syst. Evol. Microbiol.">
        <title>The Global Catalogue of Microorganisms (GCM) 10K type strain sequencing project: providing services to taxonomists for standard genome sequencing and annotation.</title>
        <authorList>
            <consortium name="The Broad Institute Genomics Platform"/>
            <consortium name="The Broad Institute Genome Sequencing Center for Infectious Disease"/>
            <person name="Wu L."/>
            <person name="Ma J."/>
        </authorList>
    </citation>
    <scope>NUCLEOTIDE SEQUENCE [LARGE SCALE GENOMIC DNA]</scope>
    <source>
        <strain evidence="3">JCM 16545</strain>
    </source>
</reference>
<keyword evidence="3" id="KW-1185">Reference proteome</keyword>